<reference evidence="2" key="1">
    <citation type="journal article" date="2020" name="Stud. Mycol.">
        <title>101 Dothideomycetes genomes: a test case for predicting lifestyles and emergence of pathogens.</title>
        <authorList>
            <person name="Haridas S."/>
            <person name="Albert R."/>
            <person name="Binder M."/>
            <person name="Bloem J."/>
            <person name="Labutti K."/>
            <person name="Salamov A."/>
            <person name="Andreopoulos B."/>
            <person name="Baker S."/>
            <person name="Barry K."/>
            <person name="Bills G."/>
            <person name="Bluhm B."/>
            <person name="Cannon C."/>
            <person name="Castanera R."/>
            <person name="Culley D."/>
            <person name="Daum C."/>
            <person name="Ezra D."/>
            <person name="Gonzalez J."/>
            <person name="Henrissat B."/>
            <person name="Kuo A."/>
            <person name="Liang C."/>
            <person name="Lipzen A."/>
            <person name="Lutzoni F."/>
            <person name="Magnuson J."/>
            <person name="Mondo S."/>
            <person name="Nolan M."/>
            <person name="Ohm R."/>
            <person name="Pangilinan J."/>
            <person name="Park H.-J."/>
            <person name="Ramirez L."/>
            <person name="Alfaro M."/>
            <person name="Sun H."/>
            <person name="Tritt A."/>
            <person name="Yoshinaga Y."/>
            <person name="Zwiers L.-H."/>
            <person name="Turgeon B."/>
            <person name="Goodwin S."/>
            <person name="Spatafora J."/>
            <person name="Crous P."/>
            <person name="Grigoriev I."/>
        </authorList>
    </citation>
    <scope>NUCLEOTIDE SEQUENCE</scope>
    <source>
        <strain evidence="2">CBS 119925</strain>
    </source>
</reference>
<accession>A0A6A6V8T1</accession>
<dbReference type="Proteomes" id="UP000799440">
    <property type="component" value="Unassembled WGS sequence"/>
</dbReference>
<sequence>MAARNARVLVSQLITTLQNAQGTRRVNVGYASTTEAARRVTGFPIQGIQDHFVSVVQRDFTYNRLPQHCTEVIMTEIAHESGADPRYHYTVVEQDSNGDHIQTVQLVWDNRPTTTALISAGHHPNQQTAHTHTAWSNVTYPNQGYPNQQGQQQQQQRQQAHGYYPNQQAQQQQAQQQQAQGYYDQWNRWIPYQK</sequence>
<organism evidence="2 3">
    <name type="scientific">Sporormia fimetaria CBS 119925</name>
    <dbReference type="NCBI Taxonomy" id="1340428"/>
    <lineage>
        <taxon>Eukaryota</taxon>
        <taxon>Fungi</taxon>
        <taxon>Dikarya</taxon>
        <taxon>Ascomycota</taxon>
        <taxon>Pezizomycotina</taxon>
        <taxon>Dothideomycetes</taxon>
        <taxon>Pleosporomycetidae</taxon>
        <taxon>Pleosporales</taxon>
        <taxon>Sporormiaceae</taxon>
        <taxon>Sporormia</taxon>
    </lineage>
</organism>
<evidence type="ECO:0000313" key="2">
    <source>
        <dbReference type="EMBL" id="KAF2747028.1"/>
    </source>
</evidence>
<evidence type="ECO:0000313" key="3">
    <source>
        <dbReference type="Proteomes" id="UP000799440"/>
    </source>
</evidence>
<protein>
    <submittedName>
        <fullName evidence="2">Uncharacterized protein</fullName>
    </submittedName>
</protein>
<dbReference type="EMBL" id="MU006574">
    <property type="protein sequence ID" value="KAF2747028.1"/>
    <property type="molecule type" value="Genomic_DNA"/>
</dbReference>
<gene>
    <name evidence="2" type="ORF">M011DRAFT_500886</name>
</gene>
<name>A0A6A6V8T1_9PLEO</name>
<feature type="region of interest" description="Disordered" evidence="1">
    <location>
        <begin position="139"/>
        <end position="175"/>
    </location>
</feature>
<keyword evidence="3" id="KW-1185">Reference proteome</keyword>
<proteinExistence type="predicted"/>
<evidence type="ECO:0000256" key="1">
    <source>
        <dbReference type="SAM" id="MobiDB-lite"/>
    </source>
</evidence>
<dbReference type="AlphaFoldDB" id="A0A6A6V8T1"/>
<feature type="compositionally biased region" description="Low complexity" evidence="1">
    <location>
        <begin position="140"/>
        <end position="159"/>
    </location>
</feature>